<feature type="transmembrane region" description="Helical" evidence="2">
    <location>
        <begin position="133"/>
        <end position="157"/>
    </location>
</feature>
<keyword evidence="2" id="KW-0472">Membrane</keyword>
<comment type="caution">
    <text evidence="3">The sequence shown here is derived from an EMBL/GenBank/DDBJ whole genome shotgun (WGS) entry which is preliminary data.</text>
</comment>
<gene>
    <name evidence="3" type="ORF">IC230_05825</name>
</gene>
<evidence type="ECO:0000313" key="4">
    <source>
        <dbReference type="Proteomes" id="UP000653797"/>
    </source>
</evidence>
<feature type="region of interest" description="Disordered" evidence="1">
    <location>
        <begin position="295"/>
        <end position="319"/>
    </location>
</feature>
<name>A0A927AZ13_9BACT</name>
<proteinExistence type="predicted"/>
<feature type="transmembrane region" description="Helical" evidence="2">
    <location>
        <begin position="250"/>
        <end position="269"/>
    </location>
</feature>
<feature type="transmembrane region" description="Helical" evidence="2">
    <location>
        <begin position="82"/>
        <end position="100"/>
    </location>
</feature>
<evidence type="ECO:0000313" key="3">
    <source>
        <dbReference type="EMBL" id="MBD2752398.1"/>
    </source>
</evidence>
<feature type="transmembrane region" description="Helical" evidence="2">
    <location>
        <begin position="224"/>
        <end position="244"/>
    </location>
</feature>
<dbReference type="Proteomes" id="UP000653797">
    <property type="component" value="Unassembled WGS sequence"/>
</dbReference>
<evidence type="ECO:0000256" key="1">
    <source>
        <dbReference type="SAM" id="MobiDB-lite"/>
    </source>
</evidence>
<dbReference type="RefSeq" id="WP_191038043.1">
    <property type="nucleotide sequence ID" value="NZ_JACXAA010000002.1"/>
</dbReference>
<keyword evidence="2" id="KW-1133">Transmembrane helix</keyword>
<sequence length="319" mass="35720">MNALSTALQQTLRSAKLLWLLYVITLVLGLVAALPFYNTLKVEDQNSLAFLDLLNGFDYTIFSDFMHRSKRVIAPLMSVSRWLGLVYVFLSIFFAGGILARFTQFTALRSPEPFSVGMFWQASSYYVGRFLRLFGVTLLFVIIGGGLWLVLGTLIGVALSDTFTERGQFWIGLIFFILFALTATFFLCIGDYAKVLMVQEDEHKAFRAFGRAGRLVLRNVGKTYGLYFLLILIGTGFFGIYFLIDDAILMSGWLTILLMLVVQQTLIFARVGLKVWSLGTAYAIYQVLPKPQPIAPPQPTPAPVQESTPDEETPPSILE</sequence>
<dbReference type="AlphaFoldDB" id="A0A927AZ13"/>
<organism evidence="3 4">
    <name type="scientific">Spirosoma validum</name>
    <dbReference type="NCBI Taxonomy" id="2771355"/>
    <lineage>
        <taxon>Bacteria</taxon>
        <taxon>Pseudomonadati</taxon>
        <taxon>Bacteroidota</taxon>
        <taxon>Cytophagia</taxon>
        <taxon>Cytophagales</taxon>
        <taxon>Cytophagaceae</taxon>
        <taxon>Spirosoma</taxon>
    </lineage>
</organism>
<reference evidence="3" key="1">
    <citation type="submission" date="2020-09" db="EMBL/GenBank/DDBJ databases">
        <authorList>
            <person name="Kim M.K."/>
        </authorList>
    </citation>
    <scope>NUCLEOTIDE SEQUENCE</scope>
    <source>
        <strain evidence="3">BT704</strain>
    </source>
</reference>
<dbReference type="EMBL" id="JACXAA010000002">
    <property type="protein sequence ID" value="MBD2752398.1"/>
    <property type="molecule type" value="Genomic_DNA"/>
</dbReference>
<keyword evidence="4" id="KW-1185">Reference proteome</keyword>
<feature type="transmembrane region" description="Helical" evidence="2">
    <location>
        <begin position="17"/>
        <end position="37"/>
    </location>
</feature>
<accession>A0A927AZ13</accession>
<evidence type="ECO:0000256" key="2">
    <source>
        <dbReference type="SAM" id="Phobius"/>
    </source>
</evidence>
<keyword evidence="2" id="KW-0812">Transmembrane</keyword>
<feature type="transmembrane region" description="Helical" evidence="2">
    <location>
        <begin position="169"/>
        <end position="189"/>
    </location>
</feature>
<protein>
    <submittedName>
        <fullName evidence="3">Uncharacterized protein</fullName>
    </submittedName>
</protein>